<dbReference type="SUPFAM" id="SSF55174">
    <property type="entry name" value="Alpha-L RNA-binding motif"/>
    <property type="match status" value="1"/>
</dbReference>
<evidence type="ECO:0000256" key="1">
    <source>
        <dbReference type="PROSITE-ProRule" id="PRU00182"/>
    </source>
</evidence>
<organism evidence="2 3">
    <name type="scientific">Patulibacter brassicae</name>
    <dbReference type="NCBI Taxonomy" id="1705717"/>
    <lineage>
        <taxon>Bacteria</taxon>
        <taxon>Bacillati</taxon>
        <taxon>Actinomycetota</taxon>
        <taxon>Thermoleophilia</taxon>
        <taxon>Solirubrobacterales</taxon>
        <taxon>Patulibacteraceae</taxon>
        <taxon>Patulibacter</taxon>
    </lineage>
</organism>
<keyword evidence="3" id="KW-1185">Reference proteome</keyword>
<dbReference type="InterPro" id="IPR036986">
    <property type="entry name" value="S4_RNA-bd_sf"/>
</dbReference>
<evidence type="ECO:0000313" key="3">
    <source>
        <dbReference type="Proteomes" id="UP001277761"/>
    </source>
</evidence>
<dbReference type="PROSITE" id="PS50889">
    <property type="entry name" value="S4"/>
    <property type="match status" value="1"/>
</dbReference>
<keyword evidence="1" id="KW-0694">RNA-binding</keyword>
<proteinExistence type="predicted"/>
<dbReference type="Pfam" id="PF13275">
    <property type="entry name" value="S4_2"/>
    <property type="match status" value="1"/>
</dbReference>
<protein>
    <submittedName>
        <fullName evidence="2">RNA-binding S4 domain-containing protein</fullName>
    </submittedName>
</protein>
<comment type="caution">
    <text evidence="2">The sequence shown here is derived from an EMBL/GenBank/DDBJ whole genome shotgun (WGS) entry which is preliminary data.</text>
</comment>
<sequence length="73" mass="7613">MSAREIAVRGDGIRLGQLLQLADVVGSGGEAKALLGTRTVTVNGEVEDRRGRQLRDGDEVVAEGAVLRVRAAG</sequence>
<dbReference type="RefSeq" id="WP_319952191.1">
    <property type="nucleotide sequence ID" value="NZ_JAXAVX010000001.1"/>
</dbReference>
<dbReference type="Gene3D" id="3.10.290.10">
    <property type="entry name" value="RNA-binding S4 domain"/>
    <property type="match status" value="1"/>
</dbReference>
<name>A0ABU4VE18_9ACTN</name>
<evidence type="ECO:0000313" key="2">
    <source>
        <dbReference type="EMBL" id="MDX8150038.1"/>
    </source>
</evidence>
<accession>A0ABU4VE18</accession>
<reference evidence="2 3" key="1">
    <citation type="submission" date="2023-11" db="EMBL/GenBank/DDBJ databases">
        <authorList>
            <person name="Xu M."/>
            <person name="Jiang T."/>
        </authorList>
    </citation>
    <scope>NUCLEOTIDE SEQUENCE [LARGE SCALE GENOMIC DNA]</scope>
    <source>
        <strain evidence="2 3">SD</strain>
    </source>
</reference>
<dbReference type="Proteomes" id="UP001277761">
    <property type="component" value="Unassembled WGS sequence"/>
</dbReference>
<dbReference type="EMBL" id="JAXAVX010000001">
    <property type="protein sequence ID" value="MDX8150038.1"/>
    <property type="molecule type" value="Genomic_DNA"/>
</dbReference>
<gene>
    <name evidence="2" type="ORF">SK069_00400</name>
</gene>